<name>A0A3A1TWX8_9MICO</name>
<dbReference type="SUPFAM" id="SSF53335">
    <property type="entry name" value="S-adenosyl-L-methionine-dependent methyltransferases"/>
    <property type="match status" value="1"/>
</dbReference>
<dbReference type="InterPro" id="IPR055487">
    <property type="entry name" value="DUF7059"/>
</dbReference>
<evidence type="ECO:0000256" key="1">
    <source>
        <dbReference type="ARBA" id="ARBA00006149"/>
    </source>
</evidence>
<dbReference type="GO" id="GO:0003676">
    <property type="term" value="F:nucleic acid binding"/>
    <property type="evidence" value="ECO:0007669"/>
    <property type="project" value="InterPro"/>
</dbReference>
<evidence type="ECO:0000313" key="8">
    <source>
        <dbReference type="EMBL" id="RIX28319.1"/>
    </source>
</evidence>
<keyword evidence="4" id="KW-0949">S-adenosyl-L-methionine</keyword>
<dbReference type="InterPro" id="IPR007848">
    <property type="entry name" value="Small_mtfrase_dom"/>
</dbReference>
<dbReference type="PANTHER" id="PTHR45875">
    <property type="entry name" value="METHYLTRANSFERASE N6AMT1"/>
    <property type="match status" value="1"/>
</dbReference>
<feature type="domain" description="Methyltransferase small" evidence="5">
    <location>
        <begin position="148"/>
        <end position="276"/>
    </location>
</feature>
<evidence type="ECO:0000256" key="3">
    <source>
        <dbReference type="ARBA" id="ARBA00022679"/>
    </source>
</evidence>
<dbReference type="PANTHER" id="PTHR45875:SF1">
    <property type="entry name" value="METHYLTRANSFERASE N6AMT1"/>
    <property type="match status" value="1"/>
</dbReference>
<dbReference type="AlphaFoldDB" id="A0A3A1TWX8"/>
<dbReference type="PROSITE" id="PS00092">
    <property type="entry name" value="N6_MTASE"/>
    <property type="match status" value="1"/>
</dbReference>
<dbReference type="InterPro" id="IPR052190">
    <property type="entry name" value="Euk-Arch_PrmC-MTase"/>
</dbReference>
<dbReference type="InterPro" id="IPR056684">
    <property type="entry name" value="DUF7782"/>
</dbReference>
<keyword evidence="2 8" id="KW-0489">Methyltransferase</keyword>
<evidence type="ECO:0000256" key="4">
    <source>
        <dbReference type="ARBA" id="ARBA00022691"/>
    </source>
</evidence>
<evidence type="ECO:0000313" key="9">
    <source>
        <dbReference type="Proteomes" id="UP000265742"/>
    </source>
</evidence>
<feature type="domain" description="DUF7782" evidence="7">
    <location>
        <begin position="402"/>
        <end position="499"/>
    </location>
</feature>
<dbReference type="InterPro" id="IPR002052">
    <property type="entry name" value="DNA_methylase_N6_adenine_CS"/>
</dbReference>
<feature type="domain" description="DUF7059" evidence="6">
    <location>
        <begin position="19"/>
        <end position="104"/>
    </location>
</feature>
<organism evidence="8 9">
    <name type="scientific">Amnibacterium setariae</name>
    <dbReference type="NCBI Taxonomy" id="2306585"/>
    <lineage>
        <taxon>Bacteria</taxon>
        <taxon>Bacillati</taxon>
        <taxon>Actinomycetota</taxon>
        <taxon>Actinomycetes</taxon>
        <taxon>Micrococcales</taxon>
        <taxon>Microbacteriaceae</taxon>
        <taxon>Amnibacterium</taxon>
    </lineage>
</organism>
<dbReference type="GO" id="GO:0008276">
    <property type="term" value="F:protein methyltransferase activity"/>
    <property type="evidence" value="ECO:0007669"/>
    <property type="project" value="TreeGrafter"/>
</dbReference>
<dbReference type="Pfam" id="PF25004">
    <property type="entry name" value="DUF7782"/>
    <property type="match status" value="1"/>
</dbReference>
<dbReference type="Pfam" id="PF23186">
    <property type="entry name" value="DUF7059"/>
    <property type="match status" value="1"/>
</dbReference>
<evidence type="ECO:0000259" key="6">
    <source>
        <dbReference type="Pfam" id="PF23186"/>
    </source>
</evidence>
<keyword evidence="9" id="KW-1185">Reference proteome</keyword>
<dbReference type="Pfam" id="PF05175">
    <property type="entry name" value="MTS"/>
    <property type="match status" value="1"/>
</dbReference>
<dbReference type="InterPro" id="IPR041881">
    <property type="entry name" value="PqqD_sf"/>
</dbReference>
<dbReference type="GO" id="GO:0032259">
    <property type="term" value="P:methylation"/>
    <property type="evidence" value="ECO:0007669"/>
    <property type="project" value="UniProtKB-KW"/>
</dbReference>
<dbReference type="Gene3D" id="1.10.10.1150">
    <property type="entry name" value="Coenzyme PQQ synthesis protein D (PqqD)"/>
    <property type="match status" value="1"/>
</dbReference>
<keyword evidence="3 8" id="KW-0808">Transferase</keyword>
<dbReference type="GO" id="GO:0008757">
    <property type="term" value="F:S-adenosylmethionine-dependent methyltransferase activity"/>
    <property type="evidence" value="ECO:0007669"/>
    <property type="project" value="TreeGrafter"/>
</dbReference>
<gene>
    <name evidence="8" type="ORF">D1781_12795</name>
</gene>
<evidence type="ECO:0000259" key="7">
    <source>
        <dbReference type="Pfam" id="PF25004"/>
    </source>
</evidence>
<dbReference type="GO" id="GO:0035657">
    <property type="term" value="C:eRF1 methyltransferase complex"/>
    <property type="evidence" value="ECO:0007669"/>
    <property type="project" value="TreeGrafter"/>
</dbReference>
<protein>
    <submittedName>
        <fullName evidence="8">Methyltransferase domain-containing protein</fullName>
    </submittedName>
</protein>
<dbReference type="Proteomes" id="UP000265742">
    <property type="component" value="Unassembled WGS sequence"/>
</dbReference>
<reference evidence="9" key="1">
    <citation type="submission" date="2018-09" db="EMBL/GenBank/DDBJ databases">
        <authorList>
            <person name="Kim I."/>
        </authorList>
    </citation>
    <scope>NUCLEOTIDE SEQUENCE [LARGE SCALE GENOMIC DNA]</scope>
    <source>
        <strain evidence="9">DD4a</strain>
    </source>
</reference>
<dbReference type="OrthoDB" id="129465at2"/>
<comment type="caution">
    <text evidence="8">The sequence shown here is derived from an EMBL/GenBank/DDBJ whole genome shotgun (WGS) entry which is preliminary data.</text>
</comment>
<proteinExistence type="inferred from homology"/>
<dbReference type="Gene3D" id="3.40.50.150">
    <property type="entry name" value="Vaccinia Virus protein VP39"/>
    <property type="match status" value="1"/>
</dbReference>
<dbReference type="GO" id="GO:0008170">
    <property type="term" value="F:N-methyltransferase activity"/>
    <property type="evidence" value="ECO:0007669"/>
    <property type="project" value="UniProtKB-ARBA"/>
</dbReference>
<evidence type="ECO:0000259" key="5">
    <source>
        <dbReference type="Pfam" id="PF05175"/>
    </source>
</evidence>
<sequence>MPLGADPDLLASLRADLDAARYTVEGLEAAWGPVAAEALGRDDPVPALLELARREPSPAGVLGALFVLGADRPADQVDRALPGTGTVGAERLGLIRLADGVARALVDLRPYALADESGVAAWWIASDPGEMALGGELPEEHVLGAGAASGTLAQILVGTGTGSVLDLGTGSGVQGLIAARSASRVVATDVSARALEFARLNAALNGVALDLREGSLYEPVAGERFDRIVTNPPFVITPRGADGVPAYTYRDGGFAGDGLVEALVRGAADHLAPGGVAQLLGNWEVRGDLDAARQRVLDWAGPLDVWVVERDLLDPAQYAETWVRDGGAQPGTARYRSLVRAWLEDFAARGVTAIGAGYVTLRAPRGTATLRRFEHLDGAVGSGIGAAIEAGLAAHDLQRALPDDALADTVLVVAPDVTEHRHYWPGDADPTVIELRQGTGFARVRRVDTVAAAVVGACDGELPVGAIADAVARLLDADPDDTRAAVLPVVRELWFEGFLALG</sequence>
<dbReference type="InterPro" id="IPR029063">
    <property type="entry name" value="SAM-dependent_MTases_sf"/>
</dbReference>
<evidence type="ECO:0000256" key="2">
    <source>
        <dbReference type="ARBA" id="ARBA00022603"/>
    </source>
</evidence>
<dbReference type="EMBL" id="QXTG01000002">
    <property type="protein sequence ID" value="RIX28319.1"/>
    <property type="molecule type" value="Genomic_DNA"/>
</dbReference>
<comment type="similarity">
    <text evidence="1">Belongs to the eukaryotic/archaeal PrmC-related family.</text>
</comment>
<accession>A0A3A1TWX8</accession>
<dbReference type="CDD" id="cd02440">
    <property type="entry name" value="AdoMet_MTases"/>
    <property type="match status" value="1"/>
</dbReference>
<dbReference type="RefSeq" id="WP_119482629.1">
    <property type="nucleotide sequence ID" value="NZ_QXTG01000002.1"/>
</dbReference>